<dbReference type="AlphaFoldDB" id="A0A6G4XRF0"/>
<dbReference type="EMBL" id="JAAKZW010000171">
    <property type="protein sequence ID" value="NGO79783.1"/>
    <property type="molecule type" value="Genomic_DNA"/>
</dbReference>
<dbReference type="Proteomes" id="UP000481109">
    <property type="component" value="Unassembled WGS sequence"/>
</dbReference>
<reference evidence="1 2" key="1">
    <citation type="submission" date="2020-02" db="EMBL/GenBank/DDBJ databases">
        <title>Whole-genome analyses of novel actinobacteria.</title>
        <authorList>
            <person name="Sahin N."/>
            <person name="Tokatli A."/>
        </authorList>
    </citation>
    <scope>NUCLEOTIDE SEQUENCE [LARGE SCALE GENOMIC DNA]</scope>
    <source>
        <strain evidence="1 2">YC504</strain>
    </source>
</reference>
<protein>
    <submittedName>
        <fullName evidence="1">Uncharacterized protein</fullName>
    </submittedName>
</protein>
<sequence length="301" mass="33408">MHSLVLVCLPSDTRPEGIEGAVETALAPFSLYGEVDPWRDDETGPPCEHWSVTERKLPGTTTWAEVAESYNRAYSDESPMLVDEDGHAYRMVTYNPQSEWDWYQIGGRWSGHFLCRPEADGDPRLVNGERSWTNKDAPAKPLACDGGPVGLLDLEAMRRRRGEEAATLYDRWESAVQGLPAAKPWQHFLERHQADPGTYSKDEARDDYRAQPAVAAAAEVSELSFWDPVGQFAGGRAAYVREARDEAVTGVVLLTLEGAWIERPWAFETTASAEAAYVERAAAYLDGLDPDVYVVAVDCHS</sequence>
<comment type="caution">
    <text evidence="1">The sequence shown here is derived from an EMBL/GenBank/DDBJ whole genome shotgun (WGS) entry which is preliminary data.</text>
</comment>
<name>A0A6G4XRF0_9ACTN</name>
<evidence type="ECO:0000313" key="2">
    <source>
        <dbReference type="Proteomes" id="UP000481109"/>
    </source>
</evidence>
<gene>
    <name evidence="1" type="ORF">G6045_29605</name>
</gene>
<dbReference type="RefSeq" id="WP_165335220.1">
    <property type="nucleotide sequence ID" value="NZ_JAAKZW010000171.1"/>
</dbReference>
<organism evidence="1 2">
    <name type="scientific">Streptomyces mesophilus</name>
    <dbReference type="NCBI Taxonomy" id="1775132"/>
    <lineage>
        <taxon>Bacteria</taxon>
        <taxon>Bacillati</taxon>
        <taxon>Actinomycetota</taxon>
        <taxon>Actinomycetes</taxon>
        <taxon>Kitasatosporales</taxon>
        <taxon>Streptomycetaceae</taxon>
        <taxon>Streptomyces</taxon>
    </lineage>
</organism>
<keyword evidence="2" id="KW-1185">Reference proteome</keyword>
<accession>A0A6G4XRF0</accession>
<proteinExistence type="predicted"/>
<evidence type="ECO:0000313" key="1">
    <source>
        <dbReference type="EMBL" id="NGO79783.1"/>
    </source>
</evidence>